<protein>
    <submittedName>
        <fullName evidence="3">Uncharacterized protein</fullName>
    </submittedName>
</protein>
<proteinExistence type="predicted"/>
<dbReference type="EMBL" id="AZBU02000001">
    <property type="protein sequence ID" value="TMS33595.1"/>
    <property type="molecule type" value="Genomic_DNA"/>
</dbReference>
<sequence>MDDRPAFVFVFWVHWCGATSFFIVRRRILLLPNDDKIGQREARRETRTASGRAGVSGGRKAHLGGCQQRTERDCPGA</sequence>
<accession>A0A4U8UMY3</accession>
<reference evidence="3 4" key="2">
    <citation type="journal article" date="2019" name="G3 (Bethesda)">
        <title>Hybrid Assembly of the Genome of the Entomopathogenic Nematode Steinernema carpocapsae Identifies the X-Chromosome.</title>
        <authorList>
            <person name="Serra L."/>
            <person name="Macchietto M."/>
            <person name="Macias-Munoz A."/>
            <person name="McGill C.J."/>
            <person name="Rodriguez I.M."/>
            <person name="Rodriguez B."/>
            <person name="Murad R."/>
            <person name="Mortazavi A."/>
        </authorList>
    </citation>
    <scope>NUCLEOTIDE SEQUENCE [LARGE SCALE GENOMIC DNA]</scope>
    <source>
        <strain evidence="3 4">ALL</strain>
    </source>
</reference>
<evidence type="ECO:0000313" key="4">
    <source>
        <dbReference type="Proteomes" id="UP000298663"/>
    </source>
</evidence>
<keyword evidence="2" id="KW-0472">Membrane</keyword>
<dbReference type="AlphaFoldDB" id="A0A4U8UMY3"/>
<feature type="transmembrane region" description="Helical" evidence="2">
    <location>
        <begin position="6"/>
        <end position="24"/>
    </location>
</feature>
<reference evidence="3 4" key="1">
    <citation type="journal article" date="2015" name="Genome Biol.">
        <title>Comparative genomics of Steinernema reveals deeply conserved gene regulatory networks.</title>
        <authorList>
            <person name="Dillman A.R."/>
            <person name="Macchietto M."/>
            <person name="Porter C.F."/>
            <person name="Rogers A."/>
            <person name="Williams B."/>
            <person name="Antoshechkin I."/>
            <person name="Lee M.M."/>
            <person name="Goodwin Z."/>
            <person name="Lu X."/>
            <person name="Lewis E.E."/>
            <person name="Goodrich-Blair H."/>
            <person name="Stock S.P."/>
            <person name="Adams B.J."/>
            <person name="Sternberg P.W."/>
            <person name="Mortazavi A."/>
        </authorList>
    </citation>
    <scope>NUCLEOTIDE SEQUENCE [LARGE SCALE GENOMIC DNA]</scope>
    <source>
        <strain evidence="3 4">ALL</strain>
    </source>
</reference>
<keyword evidence="2" id="KW-1133">Transmembrane helix</keyword>
<comment type="caution">
    <text evidence="3">The sequence shown here is derived from an EMBL/GenBank/DDBJ whole genome shotgun (WGS) entry which is preliminary data.</text>
</comment>
<organism evidence="3 4">
    <name type="scientific">Steinernema carpocapsae</name>
    <name type="common">Entomopathogenic nematode</name>
    <dbReference type="NCBI Taxonomy" id="34508"/>
    <lineage>
        <taxon>Eukaryota</taxon>
        <taxon>Metazoa</taxon>
        <taxon>Ecdysozoa</taxon>
        <taxon>Nematoda</taxon>
        <taxon>Chromadorea</taxon>
        <taxon>Rhabditida</taxon>
        <taxon>Tylenchina</taxon>
        <taxon>Panagrolaimomorpha</taxon>
        <taxon>Strongyloidoidea</taxon>
        <taxon>Steinernematidae</taxon>
        <taxon>Steinernema</taxon>
    </lineage>
</organism>
<feature type="region of interest" description="Disordered" evidence="1">
    <location>
        <begin position="39"/>
        <end position="77"/>
    </location>
</feature>
<keyword evidence="2" id="KW-0812">Transmembrane</keyword>
<dbReference type="EMBL" id="CM016762">
    <property type="protein sequence ID" value="TMS33595.1"/>
    <property type="molecule type" value="Genomic_DNA"/>
</dbReference>
<name>A0A4U8UMY3_STECR</name>
<evidence type="ECO:0000256" key="2">
    <source>
        <dbReference type="SAM" id="Phobius"/>
    </source>
</evidence>
<keyword evidence="4" id="KW-1185">Reference proteome</keyword>
<evidence type="ECO:0000313" key="3">
    <source>
        <dbReference type="EMBL" id="TMS33595.1"/>
    </source>
</evidence>
<dbReference type="Proteomes" id="UP000298663">
    <property type="component" value="Chromosome X"/>
</dbReference>
<evidence type="ECO:0000256" key="1">
    <source>
        <dbReference type="SAM" id="MobiDB-lite"/>
    </source>
</evidence>
<gene>
    <name evidence="3" type="ORF">L596_001318</name>
</gene>